<dbReference type="EMBL" id="JAAVLW010000005">
    <property type="protein sequence ID" value="NOJ47800.1"/>
    <property type="molecule type" value="Genomic_DNA"/>
</dbReference>
<organism evidence="1 2">
    <name type="scientific">Bradyrhizobium archetypum</name>
    <dbReference type="NCBI Taxonomy" id="2721160"/>
    <lineage>
        <taxon>Bacteria</taxon>
        <taxon>Pseudomonadati</taxon>
        <taxon>Pseudomonadota</taxon>
        <taxon>Alphaproteobacteria</taxon>
        <taxon>Hyphomicrobiales</taxon>
        <taxon>Nitrobacteraceae</taxon>
        <taxon>Bradyrhizobium</taxon>
    </lineage>
</organism>
<accession>A0A7Y4H524</accession>
<name>A0A7Y4H524_9BRAD</name>
<dbReference type="AlphaFoldDB" id="A0A7Y4H524"/>
<comment type="caution">
    <text evidence="1">The sequence shown here is derived from an EMBL/GenBank/DDBJ whole genome shotgun (WGS) entry which is preliminary data.</text>
</comment>
<sequence length="122" mass="13437">MKKLARLLLWVAGGLFAIVLGLTAQEAVLYVGSNEATARDQAKQEFLRECAGRGVNPSEFKGPQRIKSPPSTYGFVWASTSNGDQIATMVSYMPWGVDAWLVPDQQRAKFAPYCDQKELGCH</sequence>
<keyword evidence="2" id="KW-1185">Reference proteome</keyword>
<dbReference type="RefSeq" id="WP_171710703.1">
    <property type="nucleotide sequence ID" value="NZ_JAAVLW010000005.1"/>
</dbReference>
<evidence type="ECO:0000313" key="1">
    <source>
        <dbReference type="EMBL" id="NOJ47800.1"/>
    </source>
</evidence>
<evidence type="ECO:0000313" key="2">
    <source>
        <dbReference type="Proteomes" id="UP000528734"/>
    </source>
</evidence>
<dbReference type="Proteomes" id="UP000528734">
    <property type="component" value="Unassembled WGS sequence"/>
</dbReference>
<reference evidence="1 2" key="1">
    <citation type="submission" date="2020-03" db="EMBL/GenBank/DDBJ databases">
        <title>Bradyrhizobium diversity isolated from nodules of Muelleranthus trifoliolatus.</title>
        <authorList>
            <person name="Klepa M."/>
            <person name="Helene L."/>
            <person name="Hungria M."/>
        </authorList>
    </citation>
    <scope>NUCLEOTIDE SEQUENCE [LARGE SCALE GENOMIC DNA]</scope>
    <source>
        <strain evidence="1 2">WSM 1744</strain>
    </source>
</reference>
<protein>
    <submittedName>
        <fullName evidence="1">Uncharacterized protein</fullName>
    </submittedName>
</protein>
<gene>
    <name evidence="1" type="ORF">HCN50_16350</name>
</gene>
<proteinExistence type="predicted"/>